<feature type="domain" description="Non-reducing end beta-L-arabinofuranosidase-like GH127 catalytic" evidence="1">
    <location>
        <begin position="27"/>
        <end position="425"/>
    </location>
</feature>
<dbReference type="InterPro" id="IPR049046">
    <property type="entry name" value="Beta-AFase-like_GH127_middle"/>
</dbReference>
<dbReference type="Pfam" id="PF07944">
    <property type="entry name" value="Beta-AFase-like_GH127_cat"/>
    <property type="match status" value="1"/>
</dbReference>
<reference evidence="4" key="1">
    <citation type="submission" date="2019-06" db="EMBL/GenBank/DDBJ databases">
        <authorList>
            <person name="Le Quere A."/>
            <person name="Colella S."/>
        </authorList>
    </citation>
    <scope>NUCLEOTIDE SEQUENCE</scope>
    <source>
        <strain evidence="4">EmedicaeMD41</strain>
    </source>
</reference>
<evidence type="ECO:0000313" key="4">
    <source>
        <dbReference type="EMBL" id="VTZ61245.1"/>
    </source>
</evidence>
<dbReference type="InterPro" id="IPR008928">
    <property type="entry name" value="6-hairpin_glycosidase_sf"/>
</dbReference>
<dbReference type="PANTHER" id="PTHR43465:SF2">
    <property type="entry name" value="DUF1680 DOMAIN PROTEIN (AFU_ORTHOLOGUE AFUA_1G08910)"/>
    <property type="match status" value="1"/>
</dbReference>
<dbReference type="RefSeq" id="WP_018012630.1">
    <property type="nucleotide sequence ID" value="NZ_CABFNB010000092.1"/>
</dbReference>
<gene>
    <name evidence="4" type="ORF">EMEDMD4_270021</name>
</gene>
<accession>A0A508WVM1</accession>
<dbReference type="GO" id="GO:0005975">
    <property type="term" value="P:carbohydrate metabolic process"/>
    <property type="evidence" value="ECO:0007669"/>
    <property type="project" value="InterPro"/>
</dbReference>
<feature type="domain" description="Non-reducing end beta-L-arabinofuranosidase-like GH127 middle" evidence="2">
    <location>
        <begin position="436"/>
        <end position="532"/>
    </location>
</feature>
<organism evidence="4">
    <name type="scientific">Sinorhizobium medicae</name>
    <dbReference type="NCBI Taxonomy" id="110321"/>
    <lineage>
        <taxon>Bacteria</taxon>
        <taxon>Pseudomonadati</taxon>
        <taxon>Pseudomonadota</taxon>
        <taxon>Alphaproteobacteria</taxon>
        <taxon>Hyphomicrobiales</taxon>
        <taxon>Rhizobiaceae</taxon>
        <taxon>Sinorhizobium/Ensifer group</taxon>
        <taxon>Sinorhizobium</taxon>
    </lineage>
</organism>
<dbReference type="AlphaFoldDB" id="A0A508WVM1"/>
<feature type="domain" description="Non-reducing end beta-L-arabinofuranosidase-like GH127 C-terminal" evidence="3">
    <location>
        <begin position="534"/>
        <end position="645"/>
    </location>
</feature>
<dbReference type="Pfam" id="PF20737">
    <property type="entry name" value="Glyco_hydro127C"/>
    <property type="match status" value="1"/>
</dbReference>
<dbReference type="Proteomes" id="UP000507954">
    <property type="component" value="Unassembled WGS sequence"/>
</dbReference>
<dbReference type="InterPro" id="IPR049174">
    <property type="entry name" value="Beta-AFase-like"/>
</dbReference>
<protein>
    <recommendedName>
        <fullName evidence="5">Glycoside hydrolase family 127 protein</fullName>
    </recommendedName>
</protein>
<dbReference type="Pfam" id="PF20736">
    <property type="entry name" value="Glyco_hydro127M"/>
    <property type="match status" value="1"/>
</dbReference>
<evidence type="ECO:0000259" key="2">
    <source>
        <dbReference type="Pfam" id="PF20736"/>
    </source>
</evidence>
<evidence type="ECO:0000259" key="3">
    <source>
        <dbReference type="Pfam" id="PF20737"/>
    </source>
</evidence>
<dbReference type="InterPro" id="IPR049049">
    <property type="entry name" value="Beta-AFase-like_GH127_C"/>
</dbReference>
<name>A0A508WVM1_9HYPH</name>
<dbReference type="InterPro" id="IPR012878">
    <property type="entry name" value="Beta-AFase-like_GH127_cat"/>
</dbReference>
<evidence type="ECO:0000259" key="1">
    <source>
        <dbReference type="Pfam" id="PF07944"/>
    </source>
</evidence>
<sequence>MSLPQNKAAEVKPRAFERFVPVDHTRVAFDGGFWQSWSETVRSVTIPTQHRRLEEEGFLEVLDFEKPPSPLVRPIQPSGLSMQHFFDSDFGKWIEAASYTLKNHPDPDIEAKIDAIVERLEHGQMPDGYLNSWFIRREPDKRWTNLRDLHEMYSMGHLIEGAVAYFEATGKRRFLDVMIRAVDHIIDTFGTEPGKLRGYDAHEEVELALVKLYRLTGDPRHLKLATYFVDERGRMPSYFDEETRRRGENPADYVYGTYAYSQAHMPVRNQTQVVGHAVRAMYLFSAMADLAYENDDPSLKHACDRLFDNLIGRQLYITGGLGPSASNEGFTREYDLPNTTAYAETCAAVALGLWSHRMAQLDLDSKFTDALETILFNGALSGISRDGEHYFYENVLESHGQHRRWKWHYCPCCPTNIARFITSLGQYFYSAKRDEIAVHLYGANTAELEIQGQFVRLRQETSYPWDKDVLLALGLVAPTRLTFRLRIPGWCRNARLWVNGEQMDLGASLEKGYAVVNREWVDGDEIRLTFEMPVERLYAHPAVGEDAQRVALKRGPVVYCVEETDIGTEPQRLRISADTNLTPRFDETLLGGAVVLEGEALEADAEDWGPTLYRNRPPSLKGRTFKAIPYHLWANRDEGAMQVWLTEK</sequence>
<proteinExistence type="predicted"/>
<dbReference type="PANTHER" id="PTHR43465">
    <property type="entry name" value="DUF1680 DOMAIN PROTEIN (AFU_ORTHOLOGUE AFUA_1G08910)"/>
    <property type="match status" value="1"/>
</dbReference>
<dbReference type="EMBL" id="CABFNB010000092">
    <property type="protein sequence ID" value="VTZ61245.1"/>
    <property type="molecule type" value="Genomic_DNA"/>
</dbReference>
<dbReference type="SUPFAM" id="SSF48208">
    <property type="entry name" value="Six-hairpin glycosidases"/>
    <property type="match status" value="1"/>
</dbReference>
<evidence type="ECO:0008006" key="5">
    <source>
        <dbReference type="Google" id="ProtNLM"/>
    </source>
</evidence>